<keyword evidence="4" id="KW-0249">Electron transport</keyword>
<dbReference type="EMBL" id="JASNJD010000018">
    <property type="protein sequence ID" value="MDK3019828.1"/>
    <property type="molecule type" value="Genomic_DNA"/>
</dbReference>
<evidence type="ECO:0000313" key="10">
    <source>
        <dbReference type="Proteomes" id="UP001243757"/>
    </source>
</evidence>
<evidence type="ECO:0000256" key="2">
    <source>
        <dbReference type="ARBA" id="ARBA00022617"/>
    </source>
</evidence>
<dbReference type="InterPro" id="IPR036909">
    <property type="entry name" value="Cyt_c-like_dom_sf"/>
</dbReference>
<evidence type="ECO:0000256" key="4">
    <source>
        <dbReference type="ARBA" id="ARBA00022982"/>
    </source>
</evidence>
<dbReference type="Pfam" id="PF13442">
    <property type="entry name" value="Cytochrome_CBB3"/>
    <property type="match status" value="1"/>
</dbReference>
<keyword evidence="2 6" id="KW-0349">Heme</keyword>
<name>A0ABT7F5D9_9RHOB</name>
<evidence type="ECO:0000256" key="3">
    <source>
        <dbReference type="ARBA" id="ARBA00022723"/>
    </source>
</evidence>
<dbReference type="InterPro" id="IPR051811">
    <property type="entry name" value="Cytochrome_c550/c551-like"/>
</dbReference>
<proteinExistence type="predicted"/>
<keyword evidence="5 6" id="KW-0408">Iron</keyword>
<dbReference type="PANTHER" id="PTHR37823">
    <property type="entry name" value="CYTOCHROME C-553-LIKE"/>
    <property type="match status" value="1"/>
</dbReference>
<reference evidence="9 10" key="1">
    <citation type="submission" date="2023-05" db="EMBL/GenBank/DDBJ databases">
        <title>Pseudodonghicola sp. nov.</title>
        <authorList>
            <person name="Huang J."/>
        </authorList>
    </citation>
    <scope>NUCLEOTIDE SEQUENCE [LARGE SCALE GENOMIC DNA]</scope>
    <source>
        <strain evidence="9 10">IC7</strain>
    </source>
</reference>
<accession>A0ABT7F5D9</accession>
<evidence type="ECO:0000256" key="5">
    <source>
        <dbReference type="ARBA" id="ARBA00023004"/>
    </source>
</evidence>
<evidence type="ECO:0000313" key="9">
    <source>
        <dbReference type="EMBL" id="MDK3019828.1"/>
    </source>
</evidence>
<keyword evidence="10" id="KW-1185">Reference proteome</keyword>
<evidence type="ECO:0000256" key="7">
    <source>
        <dbReference type="SAM" id="SignalP"/>
    </source>
</evidence>
<gene>
    <name evidence="9" type="ORF">QO033_19275</name>
</gene>
<keyword evidence="3 6" id="KW-0479">Metal-binding</keyword>
<dbReference type="PROSITE" id="PS51007">
    <property type="entry name" value="CYTC"/>
    <property type="match status" value="1"/>
</dbReference>
<organism evidence="9 10">
    <name type="scientific">Pseudodonghicola flavimaris</name>
    <dbReference type="NCBI Taxonomy" id="3050036"/>
    <lineage>
        <taxon>Bacteria</taxon>
        <taxon>Pseudomonadati</taxon>
        <taxon>Pseudomonadota</taxon>
        <taxon>Alphaproteobacteria</taxon>
        <taxon>Rhodobacterales</taxon>
        <taxon>Paracoccaceae</taxon>
        <taxon>Pseudodonghicola</taxon>
    </lineage>
</organism>
<protein>
    <submittedName>
        <fullName evidence="9">C-type cytochrome</fullName>
    </submittedName>
</protein>
<sequence length="131" mass="13802">MRFSLPTTRRALALGLSLCLTAGTAAADELTVDPAAAAQTRGDRSGARLAQNTCLQCHGMGVGPDLRLQKLDYETLHHVTRHGLNAMPAFRESEISDDELRAVAAYIASLRVAPGATPGVVPGSIAEREGH</sequence>
<dbReference type="InterPro" id="IPR009056">
    <property type="entry name" value="Cyt_c-like_dom"/>
</dbReference>
<comment type="caution">
    <text evidence="9">The sequence shown here is derived from an EMBL/GenBank/DDBJ whole genome shotgun (WGS) entry which is preliminary data.</text>
</comment>
<dbReference type="PANTHER" id="PTHR37823:SF1">
    <property type="entry name" value="CYTOCHROME C-553-LIKE"/>
    <property type="match status" value="1"/>
</dbReference>
<evidence type="ECO:0000259" key="8">
    <source>
        <dbReference type="PROSITE" id="PS51007"/>
    </source>
</evidence>
<keyword evidence="7" id="KW-0732">Signal</keyword>
<feature type="chain" id="PRO_5046627029" evidence="7">
    <location>
        <begin position="28"/>
        <end position="131"/>
    </location>
</feature>
<evidence type="ECO:0000256" key="1">
    <source>
        <dbReference type="ARBA" id="ARBA00022448"/>
    </source>
</evidence>
<keyword evidence="1" id="KW-0813">Transport</keyword>
<dbReference type="SUPFAM" id="SSF46626">
    <property type="entry name" value="Cytochrome c"/>
    <property type="match status" value="1"/>
</dbReference>
<dbReference type="Proteomes" id="UP001243757">
    <property type="component" value="Unassembled WGS sequence"/>
</dbReference>
<feature type="domain" description="Cytochrome c" evidence="8">
    <location>
        <begin position="41"/>
        <end position="111"/>
    </location>
</feature>
<dbReference type="Gene3D" id="1.10.760.10">
    <property type="entry name" value="Cytochrome c-like domain"/>
    <property type="match status" value="1"/>
</dbReference>
<feature type="signal peptide" evidence="7">
    <location>
        <begin position="1"/>
        <end position="27"/>
    </location>
</feature>
<dbReference type="RefSeq" id="WP_284482600.1">
    <property type="nucleotide sequence ID" value="NZ_JASNJD010000018.1"/>
</dbReference>
<evidence type="ECO:0000256" key="6">
    <source>
        <dbReference type="PROSITE-ProRule" id="PRU00433"/>
    </source>
</evidence>